<dbReference type="KEGG" id="tpla:ElP_15740"/>
<accession>A0A518GYP6</accession>
<feature type="compositionally biased region" description="Low complexity" evidence="1">
    <location>
        <begin position="32"/>
        <end position="50"/>
    </location>
</feature>
<gene>
    <name evidence="2" type="ORF">ElP_15740</name>
</gene>
<reference evidence="2 3" key="1">
    <citation type="submission" date="2019-02" db="EMBL/GenBank/DDBJ databases">
        <title>Deep-cultivation of Planctomycetes and their phenomic and genomic characterization uncovers novel biology.</title>
        <authorList>
            <person name="Wiegand S."/>
            <person name="Jogler M."/>
            <person name="Boedeker C."/>
            <person name="Pinto D."/>
            <person name="Vollmers J."/>
            <person name="Rivas-Marin E."/>
            <person name="Kohn T."/>
            <person name="Peeters S.H."/>
            <person name="Heuer A."/>
            <person name="Rast P."/>
            <person name="Oberbeckmann S."/>
            <person name="Bunk B."/>
            <person name="Jeske O."/>
            <person name="Meyerdierks A."/>
            <person name="Storesund J.E."/>
            <person name="Kallscheuer N."/>
            <person name="Luecker S."/>
            <person name="Lage O.M."/>
            <person name="Pohl T."/>
            <person name="Merkel B.J."/>
            <person name="Hornburger P."/>
            <person name="Mueller R.-W."/>
            <person name="Bruemmer F."/>
            <person name="Labrenz M."/>
            <person name="Spormann A.M."/>
            <person name="Op den Camp H."/>
            <person name="Overmann J."/>
            <person name="Amann R."/>
            <person name="Jetten M.S.M."/>
            <person name="Mascher T."/>
            <person name="Medema M.H."/>
            <person name="Devos D.P."/>
            <person name="Kaster A.-K."/>
            <person name="Ovreas L."/>
            <person name="Rohde M."/>
            <person name="Galperin M.Y."/>
            <person name="Jogler C."/>
        </authorList>
    </citation>
    <scope>NUCLEOTIDE SEQUENCE [LARGE SCALE GENOMIC DNA]</scope>
    <source>
        <strain evidence="2 3">ElP</strain>
    </source>
</reference>
<proteinExistence type="predicted"/>
<evidence type="ECO:0000313" key="3">
    <source>
        <dbReference type="Proteomes" id="UP000317835"/>
    </source>
</evidence>
<sequence>MFPQQTCGPFLSHYARGRSPIAAPRRPGPALGHQGASPSSASAGRTSGSAIPRSARPVDPVRDRLPTGLAGEPSRGRLIVRGRSRAGKRNDFTDGRARKESPRGGPALPRLIRHLSGWRGLVGGLRCPPSTSRPGKASIAVRFAGRTRPMPPQRSPSMQIGAITSSRPDQTGPVRCGRCRSISPSSRPPAGRCPSGLGRQGRRRNRSVPEDHLSVDLLACMSAHALFFVNTNPRFMWIFPNDPSPGPCPHA</sequence>
<feature type="compositionally biased region" description="Basic residues" evidence="1">
    <location>
        <begin position="78"/>
        <end position="87"/>
    </location>
</feature>
<evidence type="ECO:0000313" key="2">
    <source>
        <dbReference type="EMBL" id="QDV33697.1"/>
    </source>
</evidence>
<feature type="compositionally biased region" description="Basic and acidic residues" evidence="1">
    <location>
        <begin position="88"/>
        <end position="102"/>
    </location>
</feature>
<feature type="region of interest" description="Disordered" evidence="1">
    <location>
        <begin position="147"/>
        <end position="207"/>
    </location>
</feature>
<feature type="compositionally biased region" description="Low complexity" evidence="1">
    <location>
        <begin position="175"/>
        <end position="192"/>
    </location>
</feature>
<keyword evidence="3" id="KW-1185">Reference proteome</keyword>
<feature type="region of interest" description="Disordered" evidence="1">
    <location>
        <begin position="19"/>
        <end position="110"/>
    </location>
</feature>
<dbReference type="EMBL" id="CP036426">
    <property type="protein sequence ID" value="QDV33697.1"/>
    <property type="molecule type" value="Genomic_DNA"/>
</dbReference>
<organism evidence="2 3">
    <name type="scientific">Tautonia plasticadhaerens</name>
    <dbReference type="NCBI Taxonomy" id="2527974"/>
    <lineage>
        <taxon>Bacteria</taxon>
        <taxon>Pseudomonadati</taxon>
        <taxon>Planctomycetota</taxon>
        <taxon>Planctomycetia</taxon>
        <taxon>Isosphaerales</taxon>
        <taxon>Isosphaeraceae</taxon>
        <taxon>Tautonia</taxon>
    </lineage>
</organism>
<protein>
    <submittedName>
        <fullName evidence="2">Uncharacterized protein</fullName>
    </submittedName>
</protein>
<dbReference type="Proteomes" id="UP000317835">
    <property type="component" value="Chromosome"/>
</dbReference>
<name>A0A518GYP6_9BACT</name>
<evidence type="ECO:0000256" key="1">
    <source>
        <dbReference type="SAM" id="MobiDB-lite"/>
    </source>
</evidence>
<feature type="compositionally biased region" description="Polar residues" evidence="1">
    <location>
        <begin position="155"/>
        <end position="169"/>
    </location>
</feature>
<dbReference type="AlphaFoldDB" id="A0A518GYP6"/>